<reference evidence="2 3" key="1">
    <citation type="submission" date="2016-07" db="EMBL/GenBank/DDBJ databases">
        <title>Pervasive Adenine N6-methylation of Active Genes in Fungi.</title>
        <authorList>
            <consortium name="DOE Joint Genome Institute"/>
            <person name="Mondo S.J."/>
            <person name="Dannebaum R.O."/>
            <person name="Kuo R.C."/>
            <person name="Labutti K."/>
            <person name="Haridas S."/>
            <person name="Kuo A."/>
            <person name="Salamov A."/>
            <person name="Ahrendt S.R."/>
            <person name="Lipzen A."/>
            <person name="Sullivan W."/>
            <person name="Andreopoulos W.B."/>
            <person name="Clum A."/>
            <person name="Lindquist E."/>
            <person name="Daum C."/>
            <person name="Ramamoorthy G.K."/>
            <person name="Gryganskyi A."/>
            <person name="Culley D."/>
            <person name="Magnuson J.K."/>
            <person name="James T.Y."/>
            <person name="O'Malley M.A."/>
            <person name="Stajich J.E."/>
            <person name="Spatafora J.W."/>
            <person name="Visel A."/>
            <person name="Grigoriev I.V."/>
        </authorList>
    </citation>
    <scope>NUCLEOTIDE SEQUENCE [LARGE SCALE GENOMIC DNA]</scope>
    <source>
        <strain evidence="2 3">JEL800</strain>
    </source>
</reference>
<gene>
    <name evidence="2" type="ORF">BCR33DRAFT_739314</name>
</gene>
<accession>A0A1Y2C600</accession>
<evidence type="ECO:0000256" key="1">
    <source>
        <dbReference type="SAM" id="MobiDB-lite"/>
    </source>
</evidence>
<proteinExistence type="predicted"/>
<keyword evidence="3" id="KW-1185">Reference proteome</keyword>
<comment type="caution">
    <text evidence="2">The sequence shown here is derived from an EMBL/GenBank/DDBJ whole genome shotgun (WGS) entry which is preliminary data.</text>
</comment>
<name>A0A1Y2C600_9FUNG</name>
<sequence length="311" mass="34914">MSTNESVDIKDDDEFEHSEEREERVQDEDDVPLRLAMNRKRLAEAWFHFSIASVLNCPLLQIVVSEYPDLGNINESLAWLNPIFHQYLQTWSAHHNCSFPGCKDCVVLDGNAKLAHSICSEKRGTLVSGYCVSYTPGCTETPISKSRYCMKHSIGRFGLDSDTDSGTSDSESDLITVSTPVATTVANISRMTLRSHSPVVNAAAKNAQPGSFTPKHKSVSNRSQTSRVDLRDQDLQMLNGIPVSMQGKKNVYKMRCVKFLRNENKYYACVDWDGSDQTTTEPMTAICDLALRKKLKESDGQWIDLVNSRYL</sequence>
<protein>
    <submittedName>
        <fullName evidence="2">Uncharacterized protein</fullName>
    </submittedName>
</protein>
<feature type="region of interest" description="Disordered" evidence="1">
    <location>
        <begin position="206"/>
        <end position="227"/>
    </location>
</feature>
<feature type="region of interest" description="Disordered" evidence="1">
    <location>
        <begin position="1"/>
        <end position="28"/>
    </location>
</feature>
<dbReference type="OrthoDB" id="5955232at2759"/>
<evidence type="ECO:0000313" key="2">
    <source>
        <dbReference type="EMBL" id="ORY42307.1"/>
    </source>
</evidence>
<evidence type="ECO:0000313" key="3">
    <source>
        <dbReference type="Proteomes" id="UP000193642"/>
    </source>
</evidence>
<dbReference type="EMBL" id="MCGO01000029">
    <property type="protein sequence ID" value="ORY42307.1"/>
    <property type="molecule type" value="Genomic_DNA"/>
</dbReference>
<dbReference type="Proteomes" id="UP000193642">
    <property type="component" value="Unassembled WGS sequence"/>
</dbReference>
<dbReference type="AlphaFoldDB" id="A0A1Y2C600"/>
<organism evidence="2 3">
    <name type="scientific">Rhizoclosmatium globosum</name>
    <dbReference type="NCBI Taxonomy" id="329046"/>
    <lineage>
        <taxon>Eukaryota</taxon>
        <taxon>Fungi</taxon>
        <taxon>Fungi incertae sedis</taxon>
        <taxon>Chytridiomycota</taxon>
        <taxon>Chytridiomycota incertae sedis</taxon>
        <taxon>Chytridiomycetes</taxon>
        <taxon>Chytridiales</taxon>
        <taxon>Chytriomycetaceae</taxon>
        <taxon>Rhizoclosmatium</taxon>
    </lineage>
</organism>